<sequence length="235" mass="26991">MTVPVPVITETINRKTRIGSGACDIPLHRDATRTQCKRTRDPQSRRCHKYEKESSESTMRVNGHSEQSARQEMGKTDALSHNKTELSAHPVLSLITIYRLRSVANGACLLEFHEIPRLLLCLRFLYIHQRIPSRIAYRRITARLSRKTLISVSRREIALRQTRDCLLKPFSSSSQWHGVARRHLNHLDYLDRIDRGLSSWSRSDSNVGAAARKTHVLYEQRHDGVELGVPHEGRT</sequence>
<proteinExistence type="predicted"/>
<evidence type="ECO:0000256" key="1">
    <source>
        <dbReference type="SAM" id="MobiDB-lite"/>
    </source>
</evidence>
<feature type="compositionally biased region" description="Basic and acidic residues" evidence="1">
    <location>
        <begin position="34"/>
        <end position="55"/>
    </location>
</feature>
<organism evidence="2 3">
    <name type="scientific">Temnothorax longispinosus</name>
    <dbReference type="NCBI Taxonomy" id="300112"/>
    <lineage>
        <taxon>Eukaryota</taxon>
        <taxon>Metazoa</taxon>
        <taxon>Ecdysozoa</taxon>
        <taxon>Arthropoda</taxon>
        <taxon>Hexapoda</taxon>
        <taxon>Insecta</taxon>
        <taxon>Pterygota</taxon>
        <taxon>Neoptera</taxon>
        <taxon>Endopterygota</taxon>
        <taxon>Hymenoptera</taxon>
        <taxon>Apocrita</taxon>
        <taxon>Aculeata</taxon>
        <taxon>Formicoidea</taxon>
        <taxon>Formicidae</taxon>
        <taxon>Myrmicinae</taxon>
        <taxon>Temnothorax</taxon>
    </lineage>
</organism>
<accession>A0A4S2JA10</accession>
<evidence type="ECO:0000313" key="2">
    <source>
        <dbReference type="EMBL" id="TGZ32182.1"/>
    </source>
</evidence>
<comment type="caution">
    <text evidence="2">The sequence shown here is derived from an EMBL/GenBank/DDBJ whole genome shotgun (WGS) entry which is preliminary data.</text>
</comment>
<name>A0A4S2JA10_9HYME</name>
<dbReference type="Proteomes" id="UP000310200">
    <property type="component" value="Unassembled WGS sequence"/>
</dbReference>
<dbReference type="AlphaFoldDB" id="A0A4S2JA10"/>
<feature type="region of interest" description="Disordered" evidence="1">
    <location>
        <begin position="34"/>
        <end position="82"/>
    </location>
</feature>
<gene>
    <name evidence="2" type="ORF">DBV15_01067</name>
</gene>
<reference evidence="2 3" key="1">
    <citation type="journal article" date="2019" name="Philos. Trans. R. Soc. Lond., B, Biol. Sci.">
        <title>Ant behaviour and brain gene expression of defending hosts depend on the ecological success of the intruding social parasite.</title>
        <authorList>
            <person name="Kaur R."/>
            <person name="Stoldt M."/>
            <person name="Jongepier E."/>
            <person name="Feldmeyer B."/>
            <person name="Menzel F."/>
            <person name="Bornberg-Bauer E."/>
            <person name="Foitzik S."/>
        </authorList>
    </citation>
    <scope>NUCLEOTIDE SEQUENCE [LARGE SCALE GENOMIC DNA]</scope>
    <source>
        <tissue evidence="2">Whole body</tissue>
    </source>
</reference>
<dbReference type="EMBL" id="QBLH01003951">
    <property type="protein sequence ID" value="TGZ32182.1"/>
    <property type="molecule type" value="Genomic_DNA"/>
</dbReference>
<evidence type="ECO:0000313" key="3">
    <source>
        <dbReference type="Proteomes" id="UP000310200"/>
    </source>
</evidence>
<keyword evidence="3" id="KW-1185">Reference proteome</keyword>
<protein>
    <submittedName>
        <fullName evidence="2">Uncharacterized protein</fullName>
    </submittedName>
</protein>
<feature type="compositionally biased region" description="Basic and acidic residues" evidence="1">
    <location>
        <begin position="67"/>
        <end position="82"/>
    </location>
</feature>
<feature type="compositionally biased region" description="Polar residues" evidence="1">
    <location>
        <begin position="56"/>
        <end position="66"/>
    </location>
</feature>